<comment type="subcellular location">
    <subcellularLocation>
        <location evidence="1">Cell inner membrane</location>
        <topology evidence="1">Single-pass type II membrane protein</topology>
        <orientation evidence="1">Periplasmic side</orientation>
    </subcellularLocation>
</comment>
<dbReference type="Pfam" id="PF13624">
    <property type="entry name" value="SurA_N_3"/>
    <property type="match status" value="1"/>
</dbReference>
<dbReference type="InterPro" id="IPR027304">
    <property type="entry name" value="Trigger_fact/SurA_dom_sf"/>
</dbReference>
<evidence type="ECO:0000256" key="10">
    <source>
        <dbReference type="ARBA" id="ARBA00031484"/>
    </source>
</evidence>
<comment type="similarity">
    <text evidence="11">Belongs to the PpiD chaperone family.</text>
</comment>
<sequence length="614" mass="66492">MAAGVKSFSKTFVWIILALLIVGLAGFGATNLSGTVRTLGHVGDQTISVDAYGRELQREIRGFEAQTGQTLPMSQVQALGLDQAVLSRLVALAALDNEVAQMGLSVGDANLQKEILEIDAFKGIDGSFDRESYRFALNQAGIDETEFENDLRAESARTLVQGAIVSGTRMPEILTTTLTDYVAARRNFAWVALTDQDLQTPIPAPTGDELRAYYDAHPDQFTLPETKQLTYVLLTPEMILDQVEVDETALRELYDSRSAEYLLPERRLVERLAFADVAAASNAMAQIEVGGATFETLVEQRGLALPDVDLGDVTRDDLGEAADGVFAAQVGDVVGPLSSSLGPALFRVNGTLQARTTTFEDAREELSAELAGDRARRLIETRASNFDDLLAGGATLEELADETDLALGQIDWTDESDQDAAAYAAFREAAAAVTDEDFPAVAFTEDGGIFALRLDRVLPVRPEPFEAARDRVAEAWTRTQTETALKARADAVVADLAANDDLTETGLSFRVENGLTRTAFLDGTPADFMNQVFEMDLNEIRVVTGDGAVLIVRLDGILPPDDTPELAQMRTAIAAQLDQTLSQALFQAYARDVQIRSKPQIDQQAVNAVQASFQ</sequence>
<dbReference type="GO" id="GO:0003755">
    <property type="term" value="F:peptidyl-prolyl cis-trans isomerase activity"/>
    <property type="evidence" value="ECO:0007669"/>
    <property type="project" value="InterPro"/>
</dbReference>
<dbReference type="InterPro" id="IPR052029">
    <property type="entry name" value="PpiD_chaperone"/>
</dbReference>
<dbReference type="RefSeq" id="WP_027261673.1">
    <property type="nucleotide sequence ID" value="NZ_FPAW01000009.1"/>
</dbReference>
<evidence type="ECO:0000256" key="1">
    <source>
        <dbReference type="ARBA" id="ARBA00004382"/>
    </source>
</evidence>
<feature type="transmembrane region" description="Helical" evidence="14">
    <location>
        <begin position="12"/>
        <end position="29"/>
    </location>
</feature>
<evidence type="ECO:0000256" key="5">
    <source>
        <dbReference type="ARBA" id="ARBA00022692"/>
    </source>
</evidence>
<evidence type="ECO:0000259" key="15">
    <source>
        <dbReference type="Pfam" id="PF13145"/>
    </source>
</evidence>
<protein>
    <recommendedName>
        <fullName evidence="2">Parvulin-like PPIase</fullName>
    </recommendedName>
    <alternativeName>
        <fullName evidence="9">Peptidyl-prolyl cis-trans isomerase plp</fullName>
    </alternativeName>
    <alternativeName>
        <fullName evidence="12">Periplasmic chaperone PpiD</fullName>
    </alternativeName>
    <alternativeName>
        <fullName evidence="13">Periplasmic folding chaperone</fullName>
    </alternativeName>
    <alternativeName>
        <fullName evidence="10">Rotamase plp</fullName>
    </alternativeName>
</protein>
<dbReference type="Proteomes" id="UP000182466">
    <property type="component" value="Unassembled WGS sequence"/>
</dbReference>
<keyword evidence="4" id="KW-0997">Cell inner membrane</keyword>
<dbReference type="PANTHER" id="PTHR47529:SF1">
    <property type="entry name" value="PERIPLASMIC CHAPERONE PPID"/>
    <property type="match status" value="1"/>
</dbReference>
<reference evidence="16 17" key="1">
    <citation type="submission" date="2016-10" db="EMBL/GenBank/DDBJ databases">
        <authorList>
            <person name="de Groot N.N."/>
        </authorList>
    </citation>
    <scope>NUCLEOTIDE SEQUENCE [LARGE SCALE GENOMIC DNA]</scope>
    <source>
        <strain evidence="16 17">CGMCC 1.10959</strain>
    </source>
</reference>
<keyword evidence="5 14" id="KW-0812">Transmembrane</keyword>
<evidence type="ECO:0000256" key="3">
    <source>
        <dbReference type="ARBA" id="ARBA00022475"/>
    </source>
</evidence>
<dbReference type="Pfam" id="PF13145">
    <property type="entry name" value="Rotamase_2"/>
    <property type="match status" value="1"/>
</dbReference>
<dbReference type="eggNOG" id="COG0760">
    <property type="taxonomic scope" value="Bacteria"/>
</dbReference>
<evidence type="ECO:0000256" key="7">
    <source>
        <dbReference type="ARBA" id="ARBA00023136"/>
    </source>
</evidence>
<dbReference type="AlphaFoldDB" id="A0A1I7B9P4"/>
<dbReference type="Gene3D" id="1.10.4030.10">
    <property type="entry name" value="Porin chaperone SurA, peptide-binding domain"/>
    <property type="match status" value="1"/>
</dbReference>
<dbReference type="SUPFAM" id="SSF54534">
    <property type="entry name" value="FKBP-like"/>
    <property type="match status" value="1"/>
</dbReference>
<keyword evidence="7 14" id="KW-0472">Membrane</keyword>
<keyword evidence="3" id="KW-1003">Cell membrane</keyword>
<dbReference type="InterPro" id="IPR000297">
    <property type="entry name" value="PPIase_PpiC"/>
</dbReference>
<dbReference type="EMBL" id="FPAW01000009">
    <property type="protein sequence ID" value="SFT83920.1"/>
    <property type="molecule type" value="Genomic_DNA"/>
</dbReference>
<gene>
    <name evidence="16" type="ORF">SAMN05216236_10934</name>
</gene>
<evidence type="ECO:0000256" key="8">
    <source>
        <dbReference type="ARBA" id="ARBA00023186"/>
    </source>
</evidence>
<evidence type="ECO:0000256" key="4">
    <source>
        <dbReference type="ARBA" id="ARBA00022519"/>
    </source>
</evidence>
<evidence type="ECO:0000313" key="16">
    <source>
        <dbReference type="EMBL" id="SFT83920.1"/>
    </source>
</evidence>
<accession>A0A1I7B9P4</accession>
<feature type="domain" description="PpiC" evidence="15">
    <location>
        <begin position="245"/>
        <end position="364"/>
    </location>
</feature>
<organism evidence="16 17">
    <name type="scientific">Sedimentitalea nanhaiensis</name>
    <dbReference type="NCBI Taxonomy" id="999627"/>
    <lineage>
        <taxon>Bacteria</taxon>
        <taxon>Pseudomonadati</taxon>
        <taxon>Pseudomonadota</taxon>
        <taxon>Alphaproteobacteria</taxon>
        <taxon>Rhodobacterales</taxon>
        <taxon>Paracoccaceae</taxon>
        <taxon>Sedimentitalea</taxon>
    </lineage>
</organism>
<evidence type="ECO:0000256" key="9">
    <source>
        <dbReference type="ARBA" id="ARBA00030642"/>
    </source>
</evidence>
<keyword evidence="17" id="KW-1185">Reference proteome</keyword>
<dbReference type="OrthoDB" id="9768393at2"/>
<keyword evidence="8" id="KW-0143">Chaperone</keyword>
<dbReference type="Gene3D" id="3.10.50.40">
    <property type="match status" value="1"/>
</dbReference>
<evidence type="ECO:0000256" key="11">
    <source>
        <dbReference type="ARBA" id="ARBA00038408"/>
    </source>
</evidence>
<dbReference type="STRING" id="999627.SAMN05216236_10934"/>
<evidence type="ECO:0000256" key="14">
    <source>
        <dbReference type="SAM" id="Phobius"/>
    </source>
</evidence>
<name>A0A1I7B9P4_9RHOB</name>
<dbReference type="PANTHER" id="PTHR47529">
    <property type="entry name" value="PEPTIDYL-PROLYL CIS-TRANS ISOMERASE D"/>
    <property type="match status" value="1"/>
</dbReference>
<dbReference type="GO" id="GO:0005886">
    <property type="term" value="C:plasma membrane"/>
    <property type="evidence" value="ECO:0007669"/>
    <property type="project" value="UniProtKB-SubCell"/>
</dbReference>
<evidence type="ECO:0000256" key="12">
    <source>
        <dbReference type="ARBA" id="ARBA00040743"/>
    </source>
</evidence>
<keyword evidence="16" id="KW-0413">Isomerase</keyword>
<proteinExistence type="inferred from homology"/>
<evidence type="ECO:0000256" key="13">
    <source>
        <dbReference type="ARBA" id="ARBA00042775"/>
    </source>
</evidence>
<keyword evidence="6 14" id="KW-1133">Transmembrane helix</keyword>
<evidence type="ECO:0000256" key="6">
    <source>
        <dbReference type="ARBA" id="ARBA00022989"/>
    </source>
</evidence>
<evidence type="ECO:0000313" key="17">
    <source>
        <dbReference type="Proteomes" id="UP000182466"/>
    </source>
</evidence>
<evidence type="ECO:0000256" key="2">
    <source>
        <dbReference type="ARBA" id="ARBA00018370"/>
    </source>
</evidence>
<dbReference type="SUPFAM" id="SSF109998">
    <property type="entry name" value="Triger factor/SurA peptide-binding domain-like"/>
    <property type="match status" value="1"/>
</dbReference>
<dbReference type="InterPro" id="IPR046357">
    <property type="entry name" value="PPIase_dom_sf"/>
</dbReference>